<evidence type="ECO:0000256" key="2">
    <source>
        <dbReference type="ARBA" id="ARBA00004892"/>
    </source>
</evidence>
<evidence type="ECO:0000256" key="4">
    <source>
        <dbReference type="ARBA" id="ARBA00012546"/>
    </source>
</evidence>
<dbReference type="EC" id="5.3.1.12" evidence="4 7"/>
<gene>
    <name evidence="7" type="primary">uxaC</name>
    <name evidence="8" type="ORF">GSD1FS_0196</name>
</gene>
<dbReference type="SUPFAM" id="SSF51556">
    <property type="entry name" value="Metallo-dependent hydrolases"/>
    <property type="match status" value="1"/>
</dbReference>
<comment type="caution">
    <text evidence="8">The sequence shown here is derived from an EMBL/GenBank/DDBJ whole genome shotgun (WGS) entry which is preliminary data.</text>
</comment>
<dbReference type="UniPathway" id="UPA00246"/>
<dbReference type="Gene3D" id="3.20.20.140">
    <property type="entry name" value="Metal-dependent hydrolases"/>
    <property type="match status" value="1"/>
</dbReference>
<sequence length="468" mass="53488">MNYLDNDFLLTTDTAKTLYHDHAEHMPVVDYHCHLHPEEIYEDTNFPDIVSAWLTDGNNYGDHYKWRLERANGVPEQLITGDADPWSKFLAYAQTMEKAIGSPVFLWTHLELRRYFGIDETLNSHTAREIYDECNRQLQEPEFSRRALLRRMHVDTICTTDDPVDDLHFHELFANEDDSFQMLPAMRPDKALNPDAEGFSSWIEQLEGVSGITIHKFSDLMDAMENRVEFFHAHGSRLSDHAADLLTFAKATPNELDHILSKARLHDELDSTEISQYRTALLLGLMRCYAQRGWTMQLHIQALRNVNTTLFDEHGADTGGDALNDLPIAQPLAQLLDAAQTTGDLPRMLVYSLNPNDYMSIATVIGSFQGGMRQRMSLGNAWWFNDTRRGIRTQLEVQAETSLLGNAVGMTTDSRSFLSFTRHEFFRRILCELLGEWAQRGEIPADEDALGTLVENVSYNNAKALFEH</sequence>
<dbReference type="PANTHER" id="PTHR30068">
    <property type="entry name" value="URONATE ISOMERASE"/>
    <property type="match status" value="1"/>
</dbReference>
<dbReference type="Pfam" id="PF02614">
    <property type="entry name" value="UxaC"/>
    <property type="match status" value="1"/>
</dbReference>
<comment type="pathway">
    <text evidence="2 7">Carbohydrate metabolism; pentose and glucuronate interconversion.</text>
</comment>
<comment type="similarity">
    <text evidence="3 7">Belongs to the metallo-dependent hydrolases superfamily. Uronate isomerase family.</text>
</comment>
<comment type="catalytic activity">
    <reaction evidence="1 7">
        <text>D-glucuronate = D-fructuronate</text>
        <dbReference type="Rhea" id="RHEA:13049"/>
        <dbReference type="ChEBI" id="CHEBI:58720"/>
        <dbReference type="ChEBI" id="CHEBI:59863"/>
        <dbReference type="EC" id="5.3.1.12"/>
    </reaction>
</comment>
<dbReference type="NCBIfam" id="NF002794">
    <property type="entry name" value="PRK02925.1"/>
    <property type="match status" value="1"/>
</dbReference>
<dbReference type="GO" id="GO:0019698">
    <property type="term" value="P:D-galacturonate catabolic process"/>
    <property type="evidence" value="ECO:0007669"/>
    <property type="project" value="TreeGrafter"/>
</dbReference>
<dbReference type="Gene3D" id="1.10.2020.10">
    <property type="entry name" value="uronate isomerase, domain 2, chain A"/>
    <property type="match status" value="1"/>
</dbReference>
<evidence type="ECO:0000313" key="9">
    <source>
        <dbReference type="Proteomes" id="UP000487882"/>
    </source>
</evidence>
<dbReference type="AlphaFoldDB" id="A0A7K1J2X1"/>
<comment type="catalytic activity">
    <reaction evidence="7">
        <text>aldehydo-D-galacturonate = keto-D-tagaturonate</text>
        <dbReference type="Rhea" id="RHEA:27702"/>
        <dbReference type="ChEBI" id="CHEBI:12952"/>
        <dbReference type="ChEBI" id="CHEBI:17886"/>
    </reaction>
</comment>
<keyword evidence="6 7" id="KW-0413">Isomerase</keyword>
<dbReference type="InterPro" id="IPR003766">
    <property type="entry name" value="Uronate_isomerase"/>
</dbReference>
<dbReference type="InterPro" id="IPR032466">
    <property type="entry name" value="Metal_Hydrolase"/>
</dbReference>
<dbReference type="GO" id="GO:0008880">
    <property type="term" value="F:glucuronate isomerase activity"/>
    <property type="evidence" value="ECO:0007669"/>
    <property type="project" value="UniProtKB-UniRule"/>
</dbReference>
<name>A0A7K1J2X1_9BIFI</name>
<keyword evidence="9" id="KW-1185">Reference proteome</keyword>
<dbReference type="HAMAP" id="MF_00675">
    <property type="entry name" value="UxaC"/>
    <property type="match status" value="1"/>
</dbReference>
<dbReference type="RefSeq" id="WP_343030150.1">
    <property type="nucleotide sequence ID" value="NZ_WNLP01000001.1"/>
</dbReference>
<dbReference type="PANTHER" id="PTHR30068:SF4">
    <property type="entry name" value="URONATE ISOMERASE"/>
    <property type="match status" value="1"/>
</dbReference>
<dbReference type="GO" id="GO:0042840">
    <property type="term" value="P:D-glucuronate catabolic process"/>
    <property type="evidence" value="ECO:0007669"/>
    <property type="project" value="TreeGrafter"/>
</dbReference>
<evidence type="ECO:0000256" key="3">
    <source>
        <dbReference type="ARBA" id="ARBA00008397"/>
    </source>
</evidence>
<evidence type="ECO:0000313" key="8">
    <source>
        <dbReference type="EMBL" id="MUH58900.1"/>
    </source>
</evidence>
<accession>A0A7K1J2X1</accession>
<reference evidence="8 9" key="1">
    <citation type="submission" date="2019-09" db="EMBL/GenBank/DDBJ databases">
        <title>Bifidobacterium canis sp. nov., isolated from the digestive tract of German Shepherd dog puppy.</title>
        <authorList>
            <person name="Bunesova V."/>
        </authorList>
    </citation>
    <scope>NUCLEOTIDE SEQUENCE [LARGE SCALE GENOMIC DNA]</scope>
    <source>
        <strain evidence="8 9">GSD1FS</strain>
    </source>
</reference>
<proteinExistence type="inferred from homology"/>
<dbReference type="Proteomes" id="UP000487882">
    <property type="component" value="Unassembled WGS sequence"/>
</dbReference>
<dbReference type="EMBL" id="WNLP01000001">
    <property type="protein sequence ID" value="MUH58900.1"/>
    <property type="molecule type" value="Genomic_DNA"/>
</dbReference>
<evidence type="ECO:0000256" key="6">
    <source>
        <dbReference type="ARBA" id="ARBA00023235"/>
    </source>
</evidence>
<organism evidence="8 9">
    <name type="scientific">Bifidobacterium canis</name>
    <dbReference type="NCBI Taxonomy" id="2610880"/>
    <lineage>
        <taxon>Bacteria</taxon>
        <taxon>Bacillati</taxon>
        <taxon>Actinomycetota</taxon>
        <taxon>Actinomycetes</taxon>
        <taxon>Bifidobacteriales</taxon>
        <taxon>Bifidobacteriaceae</taxon>
        <taxon>Bifidobacterium</taxon>
    </lineage>
</organism>
<evidence type="ECO:0000256" key="5">
    <source>
        <dbReference type="ARBA" id="ARBA00020555"/>
    </source>
</evidence>
<protein>
    <recommendedName>
        <fullName evidence="5 7">Uronate isomerase</fullName>
        <ecNumber evidence="4 7">5.3.1.12</ecNumber>
    </recommendedName>
    <alternativeName>
        <fullName evidence="7">Glucuronate isomerase</fullName>
    </alternativeName>
    <alternativeName>
        <fullName evidence="7">Uronic isomerase</fullName>
    </alternativeName>
</protein>
<evidence type="ECO:0000256" key="7">
    <source>
        <dbReference type="HAMAP-Rule" id="MF_00675"/>
    </source>
</evidence>
<evidence type="ECO:0000256" key="1">
    <source>
        <dbReference type="ARBA" id="ARBA00001165"/>
    </source>
</evidence>